<dbReference type="Proteomes" id="UP000194903">
    <property type="component" value="Unassembled WGS sequence"/>
</dbReference>
<sequence length="98" mass="11225">MKKSKFCACFGKDCEDRVDKHQILRECAENLALLTQLGLSVVVPPLLCLYAADWLRNRLNLGLWIMAIALLLGMGGAAVNVWRTWKMIERRGEKQHRE</sequence>
<evidence type="ECO:0000256" key="1">
    <source>
        <dbReference type="SAM" id="Phobius"/>
    </source>
</evidence>
<feature type="transmembrane region" description="Helical" evidence="1">
    <location>
        <begin position="64"/>
        <end position="82"/>
    </location>
</feature>
<gene>
    <name evidence="2" type="ORF">CBW42_06765</name>
</gene>
<dbReference type="InterPro" id="IPR032820">
    <property type="entry name" value="ATPase_put"/>
</dbReference>
<name>A0A252F421_9FIRM</name>
<evidence type="ECO:0000313" key="2">
    <source>
        <dbReference type="EMBL" id="OUM20527.1"/>
    </source>
</evidence>
<dbReference type="OrthoDB" id="1857094at2"/>
<dbReference type="AlphaFoldDB" id="A0A252F421"/>
<reference evidence="2 3" key="1">
    <citation type="submission" date="2017-05" db="EMBL/GenBank/DDBJ databases">
        <title>Butyricicoccus porcorum sp. nov. a butyrate-producing bacterium from the swine intestinal tract.</title>
        <authorList>
            <person name="Trachsel J."/>
            <person name="Humphrey S."/>
            <person name="Allen H.K."/>
        </authorList>
    </citation>
    <scope>NUCLEOTIDE SEQUENCE [LARGE SCALE GENOMIC DNA]</scope>
    <source>
        <strain evidence="2">BB10</strain>
    </source>
</reference>
<protein>
    <recommendedName>
        <fullName evidence="4">AtpZ/AtpI family protein</fullName>
    </recommendedName>
</protein>
<organism evidence="2 3">
    <name type="scientific">Butyricicoccus porcorum</name>
    <dbReference type="NCBI Taxonomy" id="1945634"/>
    <lineage>
        <taxon>Bacteria</taxon>
        <taxon>Bacillati</taxon>
        <taxon>Bacillota</taxon>
        <taxon>Clostridia</taxon>
        <taxon>Eubacteriales</taxon>
        <taxon>Butyricicoccaceae</taxon>
        <taxon>Butyricicoccus</taxon>
    </lineage>
</organism>
<comment type="caution">
    <text evidence="2">The sequence shown here is derived from an EMBL/GenBank/DDBJ whole genome shotgun (WGS) entry which is preliminary data.</text>
</comment>
<evidence type="ECO:0000313" key="3">
    <source>
        <dbReference type="Proteomes" id="UP000194903"/>
    </source>
</evidence>
<accession>A0A252F421</accession>
<dbReference type="EMBL" id="NHOC01000005">
    <property type="protein sequence ID" value="OUM20527.1"/>
    <property type="molecule type" value="Genomic_DNA"/>
</dbReference>
<feature type="transmembrane region" description="Helical" evidence="1">
    <location>
        <begin position="31"/>
        <end position="52"/>
    </location>
</feature>
<evidence type="ECO:0008006" key="4">
    <source>
        <dbReference type="Google" id="ProtNLM"/>
    </source>
</evidence>
<keyword evidence="1" id="KW-0472">Membrane</keyword>
<dbReference type="Pfam" id="PF09527">
    <property type="entry name" value="ATPase_gene1"/>
    <property type="match status" value="1"/>
</dbReference>
<keyword evidence="1" id="KW-0812">Transmembrane</keyword>
<keyword evidence="1" id="KW-1133">Transmembrane helix</keyword>
<keyword evidence="3" id="KW-1185">Reference proteome</keyword>
<proteinExistence type="predicted"/>